<gene>
    <name evidence="1" type="ORF">C7R54_11440</name>
</gene>
<dbReference type="OrthoDB" id="9182752at2"/>
<dbReference type="AlphaFoldDB" id="A0A4Q1HKM7"/>
<name>A0A4Q1HKM7_9BURK</name>
<sequence>MSWRVLFATLLVALGAAAWGGIQFGDWLVAHAPPAAPAPGQNGGADEAILDANGRPYLAQPPQPRVDGTLGVPEKPADTDWQIGTASLFDTVHDPLVQISRDTITMDQARQIASETNVPLPSGPNDISTLDLATQQAQTQQAAQQYAQIQASRNVTQSTMVQAIDMPTPRQQQAMANNSPAAKGWQDALKRELSQCASMGFFDRPTCSWNARNKYCGPNQAWGTIPECPSKVQ</sequence>
<accession>A0A4Q1HKM7</accession>
<proteinExistence type="predicted"/>
<organism evidence="1 2">
    <name type="scientific">Achromobacter aloeverae</name>
    <dbReference type="NCBI Taxonomy" id="1750518"/>
    <lineage>
        <taxon>Bacteria</taxon>
        <taxon>Pseudomonadati</taxon>
        <taxon>Pseudomonadota</taxon>
        <taxon>Betaproteobacteria</taxon>
        <taxon>Burkholderiales</taxon>
        <taxon>Alcaligenaceae</taxon>
        <taxon>Achromobacter</taxon>
    </lineage>
</organism>
<reference evidence="1 2" key="1">
    <citation type="journal article" date="2017" name="Int. J. Syst. Evol. Microbiol.">
        <title>Achromobacter aloeverae sp. nov., isolated from the root of Aloe vera (L.) Burm.f.</title>
        <authorList>
            <person name="Kuncharoen N."/>
            <person name="Muramatsu Y."/>
            <person name="Shibata C."/>
            <person name="Kamakura Y."/>
            <person name="Nakagawa Y."/>
            <person name="Tanasupawat S."/>
        </authorList>
    </citation>
    <scope>NUCLEOTIDE SEQUENCE [LARGE SCALE GENOMIC DNA]</scope>
    <source>
        <strain evidence="1 2">AVA-1</strain>
    </source>
</reference>
<dbReference type="RefSeq" id="WP_129150580.1">
    <property type="nucleotide sequence ID" value="NZ_JBHSDO010000014.1"/>
</dbReference>
<evidence type="ECO:0000313" key="1">
    <source>
        <dbReference type="EMBL" id="RXN90145.1"/>
    </source>
</evidence>
<dbReference type="EMBL" id="PYAL01000003">
    <property type="protein sequence ID" value="RXN90145.1"/>
    <property type="molecule type" value="Genomic_DNA"/>
</dbReference>
<protein>
    <submittedName>
        <fullName evidence="1">Uncharacterized protein</fullName>
    </submittedName>
</protein>
<dbReference type="Proteomes" id="UP000290849">
    <property type="component" value="Unassembled WGS sequence"/>
</dbReference>
<comment type="caution">
    <text evidence="1">The sequence shown here is derived from an EMBL/GenBank/DDBJ whole genome shotgun (WGS) entry which is preliminary data.</text>
</comment>
<keyword evidence="2" id="KW-1185">Reference proteome</keyword>
<evidence type="ECO:0000313" key="2">
    <source>
        <dbReference type="Proteomes" id="UP000290849"/>
    </source>
</evidence>